<keyword evidence="2" id="KW-0472">Membrane</keyword>
<organism evidence="3 4">
    <name type="scientific">Leucobacter weissii</name>
    <dbReference type="NCBI Taxonomy" id="1983706"/>
    <lineage>
        <taxon>Bacteria</taxon>
        <taxon>Bacillati</taxon>
        <taxon>Actinomycetota</taxon>
        <taxon>Actinomycetes</taxon>
        <taxon>Micrococcales</taxon>
        <taxon>Microbacteriaceae</taxon>
        <taxon>Leucobacter</taxon>
    </lineage>
</organism>
<keyword evidence="2" id="KW-0812">Transmembrane</keyword>
<dbReference type="RefSeq" id="WP_208098018.1">
    <property type="nucleotide sequence ID" value="NZ_JAGDYM010000011.1"/>
</dbReference>
<evidence type="ECO:0000256" key="1">
    <source>
        <dbReference type="SAM" id="MobiDB-lite"/>
    </source>
</evidence>
<keyword evidence="2" id="KW-1133">Transmembrane helix</keyword>
<evidence type="ECO:0000256" key="2">
    <source>
        <dbReference type="SAM" id="Phobius"/>
    </source>
</evidence>
<sequence>MDKATHNREKSNQAAKTPIDPKAPELREPDHLPWYIAEHLRHPKGPVSASDLLDETVSFLKGQREESRRREEPEIYAEFHILTGIQSDMSKVILMNGFGVIPSFIMLQALRLVPADAA</sequence>
<gene>
    <name evidence="3" type="ORF">J4H92_09855</name>
</gene>
<proteinExistence type="predicted"/>
<feature type="compositionally biased region" description="Basic and acidic residues" evidence="1">
    <location>
        <begin position="1"/>
        <end position="11"/>
    </location>
</feature>
<feature type="transmembrane region" description="Helical" evidence="2">
    <location>
        <begin position="92"/>
        <end position="113"/>
    </location>
</feature>
<accession>A0A939MJS0</accession>
<comment type="caution">
    <text evidence="3">The sequence shown here is derived from an EMBL/GenBank/DDBJ whole genome shotgun (WGS) entry which is preliminary data.</text>
</comment>
<dbReference type="EMBL" id="JAGDYM010000011">
    <property type="protein sequence ID" value="MBO1902249.1"/>
    <property type="molecule type" value="Genomic_DNA"/>
</dbReference>
<dbReference type="Proteomes" id="UP000664382">
    <property type="component" value="Unassembled WGS sequence"/>
</dbReference>
<protein>
    <submittedName>
        <fullName evidence="3">Uncharacterized protein</fullName>
    </submittedName>
</protein>
<evidence type="ECO:0000313" key="4">
    <source>
        <dbReference type="Proteomes" id="UP000664382"/>
    </source>
</evidence>
<feature type="region of interest" description="Disordered" evidence="1">
    <location>
        <begin position="1"/>
        <end position="27"/>
    </location>
</feature>
<dbReference type="AlphaFoldDB" id="A0A939MJS0"/>
<keyword evidence="4" id="KW-1185">Reference proteome</keyword>
<name>A0A939MJS0_9MICO</name>
<evidence type="ECO:0000313" key="3">
    <source>
        <dbReference type="EMBL" id="MBO1902249.1"/>
    </source>
</evidence>
<reference evidence="3" key="1">
    <citation type="submission" date="2021-03" db="EMBL/GenBank/DDBJ databases">
        <title>Leucobacter chromiisoli sp. nov., isolated from chromium-containing soil of chemical plant.</title>
        <authorList>
            <person name="Xu Z."/>
        </authorList>
    </citation>
    <scope>NUCLEOTIDE SEQUENCE</scope>
    <source>
        <strain evidence="3">S27</strain>
    </source>
</reference>